<proteinExistence type="inferred from homology"/>
<gene>
    <name evidence="3" type="ORF">QCA50_002692</name>
</gene>
<accession>A0AAW0GIG2</accession>
<dbReference type="Gene3D" id="3.40.50.1460">
    <property type="match status" value="1"/>
</dbReference>
<dbReference type="InterPro" id="IPR011600">
    <property type="entry name" value="Pept_C14_caspase"/>
</dbReference>
<dbReference type="Proteomes" id="UP001385951">
    <property type="component" value="Unassembled WGS sequence"/>
</dbReference>
<dbReference type="GO" id="GO:0004197">
    <property type="term" value="F:cysteine-type endopeptidase activity"/>
    <property type="evidence" value="ECO:0007669"/>
    <property type="project" value="InterPro"/>
</dbReference>
<dbReference type="PANTHER" id="PTHR48104:SF30">
    <property type="entry name" value="METACASPASE-1"/>
    <property type="match status" value="1"/>
</dbReference>
<dbReference type="PANTHER" id="PTHR48104">
    <property type="entry name" value="METACASPASE-4"/>
    <property type="match status" value="1"/>
</dbReference>
<feature type="domain" description="Peptidase C14 caspase" evidence="2">
    <location>
        <begin position="6"/>
        <end position="208"/>
    </location>
</feature>
<evidence type="ECO:0000313" key="4">
    <source>
        <dbReference type="Proteomes" id="UP001385951"/>
    </source>
</evidence>
<name>A0AAW0GIG2_9APHY</name>
<dbReference type="Pfam" id="PF00656">
    <property type="entry name" value="Peptidase_C14"/>
    <property type="match status" value="1"/>
</dbReference>
<evidence type="ECO:0000256" key="1">
    <source>
        <dbReference type="ARBA" id="ARBA00009005"/>
    </source>
</evidence>
<reference evidence="3 4" key="1">
    <citation type="submission" date="2022-09" db="EMBL/GenBank/DDBJ databases">
        <authorList>
            <person name="Palmer J.M."/>
        </authorList>
    </citation>
    <scope>NUCLEOTIDE SEQUENCE [LARGE SCALE GENOMIC DNA]</scope>
    <source>
        <strain evidence="3 4">DSM 7382</strain>
    </source>
</reference>
<comment type="caution">
    <text evidence="3">The sequence shown here is derived from an EMBL/GenBank/DDBJ whole genome shotgun (WGS) entry which is preliminary data.</text>
</comment>
<dbReference type="EMBL" id="JASBNA010000003">
    <property type="protein sequence ID" value="KAK7693126.1"/>
    <property type="molecule type" value="Genomic_DNA"/>
</dbReference>
<organism evidence="3 4">
    <name type="scientific">Cerrena zonata</name>
    <dbReference type="NCBI Taxonomy" id="2478898"/>
    <lineage>
        <taxon>Eukaryota</taxon>
        <taxon>Fungi</taxon>
        <taxon>Dikarya</taxon>
        <taxon>Basidiomycota</taxon>
        <taxon>Agaricomycotina</taxon>
        <taxon>Agaricomycetes</taxon>
        <taxon>Polyporales</taxon>
        <taxon>Cerrenaceae</taxon>
        <taxon>Cerrena</taxon>
    </lineage>
</organism>
<dbReference type="AlphaFoldDB" id="A0AAW0GIG2"/>
<comment type="similarity">
    <text evidence="1">Belongs to the peptidase C14B family.</text>
</comment>
<dbReference type="InterPro" id="IPR050452">
    <property type="entry name" value="Metacaspase"/>
</dbReference>
<dbReference type="GO" id="GO:0006508">
    <property type="term" value="P:proteolysis"/>
    <property type="evidence" value="ECO:0007669"/>
    <property type="project" value="InterPro"/>
</dbReference>
<evidence type="ECO:0000313" key="3">
    <source>
        <dbReference type="EMBL" id="KAK7693126.1"/>
    </source>
</evidence>
<protein>
    <recommendedName>
        <fullName evidence="2">Peptidase C14 caspase domain-containing protein</fullName>
    </recommendedName>
</protein>
<evidence type="ECO:0000259" key="2">
    <source>
        <dbReference type="Pfam" id="PF00656"/>
    </source>
</evidence>
<keyword evidence="4" id="KW-1185">Reference proteome</keyword>
<sequence>MQGPWDSVVLYYAGHGHQIKAERDKEEEDGMDEAMVPMDHDDGNNVILDDSINDYLVKGFSPHAKLTMIFDCCHSQSIADLTHHRCNKHYDRWMKCLVVCRAYLRFNPRKAKKGSIPRKPKSRSILPTTKTKLKAFKMINRNLKCTGWCKVNPLYPSHDITCISACRDQDVVCETDRPDGTPGTFTEALIKIMRTPGPATLSWNKLVSRLDEENGKIWDCVHRRYYHPFDKHFPSSQGLPGPICHPKFYTWRAQLSSQHPLNMKAEVSFTRHPFTFPSSIYALMFIHSLSRHRGRAALISS</sequence>
<dbReference type="GO" id="GO:0005737">
    <property type="term" value="C:cytoplasm"/>
    <property type="evidence" value="ECO:0007669"/>
    <property type="project" value="TreeGrafter"/>
</dbReference>